<evidence type="ECO:0000313" key="2">
    <source>
        <dbReference type="Proteomes" id="UP001383192"/>
    </source>
</evidence>
<organism evidence="1 2">
    <name type="scientific">Paramarasmius palmivorus</name>
    <dbReference type="NCBI Taxonomy" id="297713"/>
    <lineage>
        <taxon>Eukaryota</taxon>
        <taxon>Fungi</taxon>
        <taxon>Dikarya</taxon>
        <taxon>Basidiomycota</taxon>
        <taxon>Agaricomycotina</taxon>
        <taxon>Agaricomycetes</taxon>
        <taxon>Agaricomycetidae</taxon>
        <taxon>Agaricales</taxon>
        <taxon>Marasmiineae</taxon>
        <taxon>Marasmiaceae</taxon>
        <taxon>Paramarasmius</taxon>
    </lineage>
</organism>
<proteinExistence type="predicted"/>
<dbReference type="AlphaFoldDB" id="A0AAW0DVI8"/>
<evidence type="ECO:0000313" key="1">
    <source>
        <dbReference type="EMBL" id="KAK7054647.1"/>
    </source>
</evidence>
<name>A0AAW0DVI8_9AGAR</name>
<dbReference type="EMBL" id="JAYKXP010000008">
    <property type="protein sequence ID" value="KAK7054647.1"/>
    <property type="molecule type" value="Genomic_DNA"/>
</dbReference>
<gene>
    <name evidence="1" type="ORF">VNI00_003110</name>
</gene>
<reference evidence="1 2" key="1">
    <citation type="submission" date="2024-01" db="EMBL/GenBank/DDBJ databases">
        <title>A draft genome for a cacao thread blight-causing isolate of Paramarasmius palmivorus.</title>
        <authorList>
            <person name="Baruah I.K."/>
            <person name="Bukari Y."/>
            <person name="Amoako-Attah I."/>
            <person name="Meinhardt L.W."/>
            <person name="Bailey B.A."/>
            <person name="Cohen S.P."/>
        </authorList>
    </citation>
    <scope>NUCLEOTIDE SEQUENCE [LARGE SCALE GENOMIC DNA]</scope>
    <source>
        <strain evidence="1 2">GH-12</strain>
    </source>
</reference>
<dbReference type="Proteomes" id="UP001383192">
    <property type="component" value="Unassembled WGS sequence"/>
</dbReference>
<protein>
    <submittedName>
        <fullName evidence="1">Uncharacterized protein</fullName>
    </submittedName>
</protein>
<comment type="caution">
    <text evidence="1">The sequence shown here is derived from an EMBL/GenBank/DDBJ whole genome shotgun (WGS) entry which is preliminary data.</text>
</comment>
<sequence length="162" mass="18238">MSSLAESIQDAFSNHSKELLDDIADTLVPAVNRVKHAHEVLNKEIDGTMKKGLEAFEEGCLKMEDATLGDYDKVVEAYCQAQERIKNLFKQLKEAYARRDQLWVDFEAALDETINPTIETLKNLPAELERTITNSEKQSKQLAQKDNGSTEKVLKGLLSKLV</sequence>
<accession>A0AAW0DVI8</accession>
<keyword evidence="2" id="KW-1185">Reference proteome</keyword>